<gene>
    <name evidence="5" type="ORF">I6I98_11765</name>
</gene>
<dbReference type="PANTHER" id="PTHR33204">
    <property type="entry name" value="TRANSCRIPTIONAL REGULATOR, MARR FAMILY"/>
    <property type="match status" value="1"/>
</dbReference>
<dbReference type="PANTHER" id="PTHR33204:SF29">
    <property type="entry name" value="TRANSCRIPTIONAL REGULATOR"/>
    <property type="match status" value="1"/>
</dbReference>
<dbReference type="PROSITE" id="PS51118">
    <property type="entry name" value="HTH_HXLR"/>
    <property type="match status" value="1"/>
</dbReference>
<accession>A0ABX7CW36</accession>
<evidence type="ECO:0000256" key="1">
    <source>
        <dbReference type="ARBA" id="ARBA00023015"/>
    </source>
</evidence>
<evidence type="ECO:0000256" key="3">
    <source>
        <dbReference type="ARBA" id="ARBA00023163"/>
    </source>
</evidence>
<organism evidence="5 6">
    <name type="scientific">Sphingobacterium multivorum</name>
    <dbReference type="NCBI Taxonomy" id="28454"/>
    <lineage>
        <taxon>Bacteria</taxon>
        <taxon>Pseudomonadati</taxon>
        <taxon>Bacteroidota</taxon>
        <taxon>Sphingobacteriia</taxon>
        <taxon>Sphingobacteriales</taxon>
        <taxon>Sphingobacteriaceae</taxon>
        <taxon>Sphingobacterium</taxon>
    </lineage>
</organism>
<name>A0ABX7CW36_SPHMU</name>
<protein>
    <submittedName>
        <fullName evidence="5">Helix-turn-helix transcriptional regulator</fullName>
    </submittedName>
</protein>
<dbReference type="EMBL" id="CP068224">
    <property type="protein sequence ID" value="QQT55888.1"/>
    <property type="molecule type" value="Genomic_DNA"/>
</dbReference>
<keyword evidence="6" id="KW-1185">Reference proteome</keyword>
<keyword evidence="3" id="KW-0804">Transcription</keyword>
<keyword evidence="2" id="KW-0238">DNA-binding</keyword>
<dbReference type="Gene3D" id="1.10.10.10">
    <property type="entry name" value="Winged helix-like DNA-binding domain superfamily/Winged helix DNA-binding domain"/>
    <property type="match status" value="1"/>
</dbReference>
<evidence type="ECO:0000259" key="4">
    <source>
        <dbReference type="PROSITE" id="PS51118"/>
    </source>
</evidence>
<evidence type="ECO:0000313" key="5">
    <source>
        <dbReference type="EMBL" id="QQT55888.1"/>
    </source>
</evidence>
<sequence length="122" mass="14309">MYKLNIMRKKNSTNFLNEIDLVENCGMFYTLSVIGGRWKVGILASLMDNETLRYSEIKAKLKNITERMLIKQLKELQNDGLIIRTDYREVPPRVEYSISEKGKSLESVLVTLRHWGKKNRNE</sequence>
<proteinExistence type="predicted"/>
<evidence type="ECO:0000256" key="2">
    <source>
        <dbReference type="ARBA" id="ARBA00023125"/>
    </source>
</evidence>
<dbReference type="Pfam" id="PF01638">
    <property type="entry name" value="HxlR"/>
    <property type="match status" value="1"/>
</dbReference>
<reference evidence="5 6" key="1">
    <citation type="submission" date="2021-01" db="EMBL/GenBank/DDBJ databases">
        <title>FDA dAtabase for Regulatory Grade micrObial Sequences (FDA-ARGOS): Supporting development and validation of Infectious Disease Dx tests.</title>
        <authorList>
            <person name="Sproer C."/>
            <person name="Gronow S."/>
            <person name="Severitt S."/>
            <person name="Schroder I."/>
            <person name="Tallon L."/>
            <person name="Sadzewicz L."/>
            <person name="Zhao X."/>
            <person name="Boylan J."/>
            <person name="Ott S."/>
            <person name="Bowen H."/>
            <person name="Vavikolanu K."/>
            <person name="Mehta A."/>
            <person name="Aluvathingal J."/>
            <person name="Nadendla S."/>
            <person name="Lowell S."/>
            <person name="Myers T."/>
            <person name="Yan Y."/>
            <person name="Sichtig H."/>
        </authorList>
    </citation>
    <scope>NUCLEOTIDE SEQUENCE [LARGE SCALE GENOMIC DNA]</scope>
    <source>
        <strain evidence="5 6">FDAARGOS_1141</strain>
    </source>
</reference>
<dbReference type="SUPFAM" id="SSF46785">
    <property type="entry name" value="Winged helix' DNA-binding domain"/>
    <property type="match status" value="1"/>
</dbReference>
<dbReference type="InterPro" id="IPR002577">
    <property type="entry name" value="HTH_HxlR"/>
</dbReference>
<evidence type="ECO:0000313" key="6">
    <source>
        <dbReference type="Proteomes" id="UP000595498"/>
    </source>
</evidence>
<keyword evidence="1" id="KW-0805">Transcription regulation</keyword>
<dbReference type="InterPro" id="IPR036388">
    <property type="entry name" value="WH-like_DNA-bd_sf"/>
</dbReference>
<feature type="domain" description="HTH hxlR-type" evidence="4">
    <location>
        <begin position="25"/>
        <end position="122"/>
    </location>
</feature>
<dbReference type="InterPro" id="IPR036390">
    <property type="entry name" value="WH_DNA-bd_sf"/>
</dbReference>
<dbReference type="Proteomes" id="UP000595498">
    <property type="component" value="Chromosome"/>
</dbReference>